<evidence type="ECO:0000256" key="7">
    <source>
        <dbReference type="ARBA" id="ARBA00023167"/>
    </source>
</evidence>
<keyword evidence="2" id="KW-0554">One-carbon metabolism</keyword>
<evidence type="ECO:0008006" key="13">
    <source>
        <dbReference type="Google" id="ProtNLM"/>
    </source>
</evidence>
<evidence type="ECO:0000256" key="3">
    <source>
        <dbReference type="ARBA" id="ARBA00022755"/>
    </source>
</evidence>
<dbReference type="GO" id="GO:0004488">
    <property type="term" value="F:methylenetetrahydrofolate dehydrogenase (NADP+) activity"/>
    <property type="evidence" value="ECO:0007669"/>
    <property type="project" value="InterPro"/>
</dbReference>
<keyword evidence="6" id="KW-0560">Oxidoreductase</keyword>
<keyword evidence="5" id="KW-0521">NADP</keyword>
<keyword evidence="7" id="KW-0486">Methionine biosynthesis</keyword>
<dbReference type="AlphaFoldDB" id="A0A2H0WYZ5"/>
<dbReference type="GO" id="GO:0004477">
    <property type="term" value="F:methenyltetrahydrofolate cyclohydrolase activity"/>
    <property type="evidence" value="ECO:0007669"/>
    <property type="project" value="TreeGrafter"/>
</dbReference>
<dbReference type="SUPFAM" id="SSF53223">
    <property type="entry name" value="Aminoacid dehydrogenase-like, N-terminal domain"/>
    <property type="match status" value="1"/>
</dbReference>
<dbReference type="InterPro" id="IPR046346">
    <property type="entry name" value="Aminoacid_DH-like_N_sf"/>
</dbReference>
<evidence type="ECO:0000256" key="2">
    <source>
        <dbReference type="ARBA" id="ARBA00022563"/>
    </source>
</evidence>
<comment type="pathway">
    <text evidence="1">One-carbon metabolism; tetrahydrofolate interconversion.</text>
</comment>
<dbReference type="Gene3D" id="3.40.50.10860">
    <property type="entry name" value="Leucine Dehydrogenase, chain A, domain 1"/>
    <property type="match status" value="1"/>
</dbReference>
<dbReference type="PANTHER" id="PTHR48099">
    <property type="entry name" value="C-1-TETRAHYDROFOLATE SYNTHASE, CYTOPLASMIC-RELATED"/>
    <property type="match status" value="1"/>
</dbReference>
<dbReference type="PANTHER" id="PTHR48099:SF5">
    <property type="entry name" value="C-1-TETRAHYDROFOLATE SYNTHASE, CYTOPLASMIC"/>
    <property type="match status" value="1"/>
</dbReference>
<keyword evidence="4" id="KW-0378">Hydrolase</keyword>
<feature type="domain" description="Tetrahydrofolate dehydrogenase/cyclohydrolase catalytic" evidence="9">
    <location>
        <begin position="4"/>
        <end position="110"/>
    </location>
</feature>
<dbReference type="EMBL" id="PEYY01000088">
    <property type="protein sequence ID" value="PIS17890.1"/>
    <property type="molecule type" value="Genomic_DNA"/>
</dbReference>
<dbReference type="SUPFAM" id="SSF51735">
    <property type="entry name" value="NAD(P)-binding Rossmann-fold domains"/>
    <property type="match status" value="1"/>
</dbReference>
<comment type="caution">
    <text evidence="11">The sequence shown here is derived from an EMBL/GenBank/DDBJ whole genome shotgun (WGS) entry which is preliminary data.</text>
</comment>
<evidence type="ECO:0000256" key="6">
    <source>
        <dbReference type="ARBA" id="ARBA00023002"/>
    </source>
</evidence>
<evidence type="ECO:0000259" key="10">
    <source>
        <dbReference type="Pfam" id="PF02882"/>
    </source>
</evidence>
<accession>A0A2H0WYZ5</accession>
<evidence type="ECO:0000256" key="8">
    <source>
        <dbReference type="ARBA" id="ARBA00023268"/>
    </source>
</evidence>
<evidence type="ECO:0000256" key="5">
    <source>
        <dbReference type="ARBA" id="ARBA00022857"/>
    </source>
</evidence>
<gene>
    <name evidence="11" type="ORF">COT54_02240</name>
</gene>
<dbReference type="InterPro" id="IPR020630">
    <property type="entry name" value="THF_DH/CycHdrlase_cat_dom"/>
</dbReference>
<organism evidence="11 12">
    <name type="scientific">Candidatus Collierbacteria bacterium CG09_land_8_20_14_0_10_46_12</name>
    <dbReference type="NCBI Taxonomy" id="1974533"/>
    <lineage>
        <taxon>Bacteria</taxon>
        <taxon>Candidatus Collieribacteriota</taxon>
    </lineage>
</organism>
<evidence type="ECO:0000313" key="11">
    <source>
        <dbReference type="EMBL" id="PIS17890.1"/>
    </source>
</evidence>
<feature type="domain" description="Tetrahydrofolate dehydrogenase/cyclohydrolase NAD(P)-binding" evidence="10">
    <location>
        <begin position="147"/>
        <end position="263"/>
    </location>
</feature>
<dbReference type="GO" id="GO:0035999">
    <property type="term" value="P:tetrahydrofolate interconversion"/>
    <property type="evidence" value="ECO:0007669"/>
    <property type="project" value="TreeGrafter"/>
</dbReference>
<evidence type="ECO:0000259" key="9">
    <source>
        <dbReference type="Pfam" id="PF00763"/>
    </source>
</evidence>
<evidence type="ECO:0000256" key="1">
    <source>
        <dbReference type="ARBA" id="ARBA00004777"/>
    </source>
</evidence>
<keyword evidence="8" id="KW-0511">Multifunctional enzyme</keyword>
<evidence type="ECO:0000313" key="12">
    <source>
        <dbReference type="Proteomes" id="UP000229574"/>
    </source>
</evidence>
<keyword evidence="3" id="KW-0658">Purine biosynthesis</keyword>
<dbReference type="GO" id="GO:0005829">
    <property type="term" value="C:cytosol"/>
    <property type="evidence" value="ECO:0007669"/>
    <property type="project" value="TreeGrafter"/>
</dbReference>
<dbReference type="GO" id="GO:0006164">
    <property type="term" value="P:purine nucleotide biosynthetic process"/>
    <property type="evidence" value="ECO:0007669"/>
    <property type="project" value="UniProtKB-KW"/>
</dbReference>
<evidence type="ECO:0000256" key="4">
    <source>
        <dbReference type="ARBA" id="ARBA00022801"/>
    </source>
</evidence>
<reference evidence="12" key="1">
    <citation type="submission" date="2017-09" db="EMBL/GenBank/DDBJ databases">
        <title>Depth-based differentiation of microbial function through sediment-hosted aquifers and enrichment of novel symbionts in the deep terrestrial subsurface.</title>
        <authorList>
            <person name="Probst A.J."/>
            <person name="Ladd B."/>
            <person name="Jarett J.K."/>
            <person name="Geller-Mcgrath D.E."/>
            <person name="Sieber C.M.K."/>
            <person name="Emerson J.B."/>
            <person name="Anantharaman K."/>
            <person name="Thomas B.C."/>
            <person name="Malmstrom R."/>
            <person name="Stieglmeier M."/>
            <person name="Klingl A."/>
            <person name="Woyke T."/>
            <person name="Ryan C.M."/>
            <person name="Banfield J.F."/>
        </authorList>
    </citation>
    <scope>NUCLEOTIDE SEQUENCE [LARGE SCALE GENOMIC DNA]</scope>
</reference>
<sequence>MIFDGRAFAQEMEEQVKLEVEKMESKPKIVSILIGGDPASELYTKLKMAVARRVGIEFEVVRLDILKNEIEEIGKREDVTGVMVQLPIPNMPRGRTPRILEGIPLSKDVDGLRWEESKVKPATVRAIFSILDKIAGDSSATLRTSPDLWRARFVVVGARGVVGRPLCYYLRQKGVEVVEVEWDTKEPTRRLLEGQVVISCVGKARVVTGEMVREGAIVVDVGAPRGDMTSEVYQKASIAVAVPGGVGPVTIASLLQNAVEMHEIVL</sequence>
<dbReference type="InterPro" id="IPR020631">
    <property type="entry name" value="THF_DH/CycHdrlase_NAD-bd_dom"/>
</dbReference>
<dbReference type="PRINTS" id="PR00085">
    <property type="entry name" value="THFDHDRGNASE"/>
</dbReference>
<dbReference type="Gene3D" id="3.40.50.720">
    <property type="entry name" value="NAD(P)-binding Rossmann-like Domain"/>
    <property type="match status" value="1"/>
</dbReference>
<name>A0A2H0WYZ5_9BACT</name>
<keyword evidence="7" id="KW-0028">Amino-acid biosynthesis</keyword>
<dbReference type="InterPro" id="IPR000672">
    <property type="entry name" value="THF_DH/CycHdrlase"/>
</dbReference>
<dbReference type="Proteomes" id="UP000229574">
    <property type="component" value="Unassembled WGS sequence"/>
</dbReference>
<protein>
    <recommendedName>
        <fullName evidence="13">Methenyltetrahydrofolate cyclohydrolase</fullName>
    </recommendedName>
</protein>
<dbReference type="Pfam" id="PF00763">
    <property type="entry name" value="THF_DHG_CYH"/>
    <property type="match status" value="1"/>
</dbReference>
<dbReference type="InterPro" id="IPR036291">
    <property type="entry name" value="NAD(P)-bd_dom_sf"/>
</dbReference>
<dbReference type="Pfam" id="PF02882">
    <property type="entry name" value="THF_DHG_CYH_C"/>
    <property type="match status" value="1"/>
</dbReference>
<dbReference type="GO" id="GO:0009086">
    <property type="term" value="P:methionine biosynthetic process"/>
    <property type="evidence" value="ECO:0007669"/>
    <property type="project" value="UniProtKB-KW"/>
</dbReference>
<proteinExistence type="predicted"/>